<dbReference type="WBParaSite" id="Pan_g14390.t1">
    <property type="protein sequence ID" value="Pan_g14390.t1"/>
    <property type="gene ID" value="Pan_g14390"/>
</dbReference>
<keyword evidence="1" id="KW-0812">Transmembrane</keyword>
<evidence type="ECO:0000256" key="1">
    <source>
        <dbReference type="SAM" id="Phobius"/>
    </source>
</evidence>
<proteinExistence type="predicted"/>
<evidence type="ECO:0000256" key="2">
    <source>
        <dbReference type="SAM" id="SignalP"/>
    </source>
</evidence>
<dbReference type="Proteomes" id="UP000492821">
    <property type="component" value="Unassembled WGS sequence"/>
</dbReference>
<keyword evidence="1" id="KW-1133">Transmembrane helix</keyword>
<keyword evidence="2" id="KW-0732">Signal</keyword>
<accession>A0A7E4UYS1</accession>
<feature type="transmembrane region" description="Helical" evidence="1">
    <location>
        <begin position="160"/>
        <end position="185"/>
    </location>
</feature>
<evidence type="ECO:0000313" key="4">
    <source>
        <dbReference type="WBParaSite" id="Pan_g14390.t1"/>
    </source>
</evidence>
<sequence>MTYSTLILVLLFTCYHVNAEVIMIEGVKEKVTFTGNVLTIRVDNRHNKRGAYSTCFESDSAPPSKECPSGFAILMFTISTRVRTYQVNRAGHLLGESYDVVGKIRFDKDDSINVLLPKIPFSHIVTLVNAYKVIPVTSTTSSSTYSTSTEKMEETKSNKVLITVVAGLVALAIIIVSALVLWYCFCRKISGTQIESYTVTGSKINAQKPQNN</sequence>
<dbReference type="AlphaFoldDB" id="A0A7E4UYS1"/>
<feature type="chain" id="PRO_5028986931" evidence="2">
    <location>
        <begin position="20"/>
        <end position="212"/>
    </location>
</feature>
<reference evidence="4" key="2">
    <citation type="submission" date="2020-10" db="UniProtKB">
        <authorList>
            <consortium name="WormBaseParasite"/>
        </authorList>
    </citation>
    <scope>IDENTIFICATION</scope>
</reference>
<keyword evidence="3" id="KW-1185">Reference proteome</keyword>
<feature type="signal peptide" evidence="2">
    <location>
        <begin position="1"/>
        <end position="19"/>
    </location>
</feature>
<reference evidence="3" key="1">
    <citation type="journal article" date="2013" name="Genetics">
        <title>The draft genome and transcriptome of Panagrellus redivivus are shaped by the harsh demands of a free-living lifestyle.</title>
        <authorList>
            <person name="Srinivasan J."/>
            <person name="Dillman A.R."/>
            <person name="Macchietto M.G."/>
            <person name="Heikkinen L."/>
            <person name="Lakso M."/>
            <person name="Fracchia K.M."/>
            <person name="Antoshechkin I."/>
            <person name="Mortazavi A."/>
            <person name="Wong G."/>
            <person name="Sternberg P.W."/>
        </authorList>
    </citation>
    <scope>NUCLEOTIDE SEQUENCE [LARGE SCALE GENOMIC DNA]</scope>
    <source>
        <strain evidence="3">MT8872</strain>
    </source>
</reference>
<name>A0A7E4UYS1_PANRE</name>
<organism evidence="3 4">
    <name type="scientific">Panagrellus redivivus</name>
    <name type="common">Microworm</name>
    <dbReference type="NCBI Taxonomy" id="6233"/>
    <lineage>
        <taxon>Eukaryota</taxon>
        <taxon>Metazoa</taxon>
        <taxon>Ecdysozoa</taxon>
        <taxon>Nematoda</taxon>
        <taxon>Chromadorea</taxon>
        <taxon>Rhabditida</taxon>
        <taxon>Tylenchina</taxon>
        <taxon>Panagrolaimomorpha</taxon>
        <taxon>Panagrolaimoidea</taxon>
        <taxon>Panagrolaimidae</taxon>
        <taxon>Panagrellus</taxon>
    </lineage>
</organism>
<evidence type="ECO:0000313" key="3">
    <source>
        <dbReference type="Proteomes" id="UP000492821"/>
    </source>
</evidence>
<keyword evidence="1" id="KW-0472">Membrane</keyword>
<protein>
    <submittedName>
        <fullName evidence="4">Uncharacterized protein</fullName>
    </submittedName>
</protein>